<dbReference type="RefSeq" id="WP_043067265.1">
    <property type="nucleotide sequence ID" value="NZ_BJOA01000214.1"/>
</dbReference>
<organism evidence="1 3">
    <name type="scientific">Aneurinibacillus migulanus</name>
    <name type="common">Bacillus migulanus</name>
    <dbReference type="NCBI Taxonomy" id="47500"/>
    <lineage>
        <taxon>Bacteria</taxon>
        <taxon>Bacillati</taxon>
        <taxon>Bacillota</taxon>
        <taxon>Bacilli</taxon>
        <taxon>Bacillales</taxon>
        <taxon>Paenibacillaceae</taxon>
        <taxon>Aneurinibacillus group</taxon>
        <taxon>Aneurinibacillus</taxon>
    </lineage>
</organism>
<dbReference type="EMBL" id="FNED01000055">
    <property type="protein sequence ID" value="SDK43923.1"/>
    <property type="molecule type" value="Genomic_DNA"/>
</dbReference>
<proteinExistence type="predicted"/>
<protein>
    <submittedName>
        <fullName evidence="1">Uncharacterized protein</fullName>
    </submittedName>
</protein>
<dbReference type="Proteomes" id="UP000037269">
    <property type="component" value="Unassembled WGS sequence"/>
</dbReference>
<gene>
    <name evidence="1" type="ORF">AF333_11965</name>
    <name evidence="2" type="ORF">SAMN04487909_15534</name>
</gene>
<dbReference type="PATRIC" id="fig|47500.8.peg.2295"/>
<accession>A0A0D1XEC3</accession>
<keyword evidence="3" id="KW-1185">Reference proteome</keyword>
<evidence type="ECO:0000313" key="2">
    <source>
        <dbReference type="EMBL" id="SDK43923.1"/>
    </source>
</evidence>
<name>A0A0D1XEC3_ANEMI</name>
<dbReference type="AlphaFoldDB" id="A0A0D1XEC3"/>
<dbReference type="EMBL" id="LGUG01000004">
    <property type="protein sequence ID" value="KON96094.1"/>
    <property type="molecule type" value="Genomic_DNA"/>
</dbReference>
<evidence type="ECO:0000313" key="3">
    <source>
        <dbReference type="Proteomes" id="UP000037269"/>
    </source>
</evidence>
<sequence>MRECCFKINLSLEEAKKRYCDWMNKDINFQRDENGNFYNESVCLSESEDGWTHFIDLEGQTFFGLSNESWMELAKDSSVTYAYYDEDFNAELIVIEKGRLIREFSLYEDEPDANVNFGVFEYEKSSPIEAWNDVATFLEEELTGA</sequence>
<reference evidence="2 4" key="2">
    <citation type="submission" date="2016-10" db="EMBL/GenBank/DDBJ databases">
        <authorList>
            <person name="de Groot N.N."/>
        </authorList>
    </citation>
    <scope>NUCLEOTIDE SEQUENCE [LARGE SCALE GENOMIC DNA]</scope>
    <source>
        <strain evidence="2 4">DSM 2895</strain>
    </source>
</reference>
<dbReference type="GeneID" id="42305897"/>
<dbReference type="OrthoDB" id="2971445at2"/>
<evidence type="ECO:0000313" key="4">
    <source>
        <dbReference type="Proteomes" id="UP000182836"/>
    </source>
</evidence>
<dbReference type="Proteomes" id="UP000182836">
    <property type="component" value="Unassembled WGS sequence"/>
</dbReference>
<evidence type="ECO:0000313" key="1">
    <source>
        <dbReference type="EMBL" id="KON96094.1"/>
    </source>
</evidence>
<reference evidence="1 3" key="1">
    <citation type="submission" date="2015-07" db="EMBL/GenBank/DDBJ databases">
        <title>Fjat-14205 dsm 2895.</title>
        <authorList>
            <person name="Liu B."/>
            <person name="Wang J."/>
            <person name="Zhu Y."/>
            <person name="Liu G."/>
            <person name="Chen Q."/>
            <person name="Chen Z."/>
            <person name="Lan J."/>
            <person name="Che J."/>
            <person name="Ge C."/>
            <person name="Shi H."/>
            <person name="Pan Z."/>
            <person name="Liu X."/>
        </authorList>
    </citation>
    <scope>NUCLEOTIDE SEQUENCE [LARGE SCALE GENOMIC DNA]</scope>
    <source>
        <strain evidence="1 3">DSM 2895</strain>
    </source>
</reference>